<reference evidence="1" key="1">
    <citation type="submission" date="2020-11" db="EMBL/GenBank/DDBJ databases">
        <authorList>
            <person name="Tran Van P."/>
        </authorList>
    </citation>
    <scope>NUCLEOTIDE SEQUENCE</scope>
</reference>
<proteinExistence type="predicted"/>
<name>A0A7R9BAD6_TIMSH</name>
<organism evidence="1">
    <name type="scientific">Timema shepardi</name>
    <name type="common">Walking stick</name>
    <dbReference type="NCBI Taxonomy" id="629360"/>
    <lineage>
        <taxon>Eukaryota</taxon>
        <taxon>Metazoa</taxon>
        <taxon>Ecdysozoa</taxon>
        <taxon>Arthropoda</taxon>
        <taxon>Hexapoda</taxon>
        <taxon>Insecta</taxon>
        <taxon>Pterygota</taxon>
        <taxon>Neoptera</taxon>
        <taxon>Polyneoptera</taxon>
        <taxon>Phasmatodea</taxon>
        <taxon>Timematodea</taxon>
        <taxon>Timematoidea</taxon>
        <taxon>Timematidae</taxon>
        <taxon>Timema</taxon>
    </lineage>
</organism>
<sequence>MLTRRLHRPEHNS</sequence>
<evidence type="ECO:0000313" key="1">
    <source>
        <dbReference type="EMBL" id="CAD7269485.1"/>
    </source>
</evidence>
<protein>
    <submittedName>
        <fullName evidence="1">Uncharacterized protein</fullName>
    </submittedName>
</protein>
<accession>A0A7R9BAD6</accession>
<dbReference type="EMBL" id="OC026591">
    <property type="protein sequence ID" value="CAD7269485.1"/>
    <property type="molecule type" value="Genomic_DNA"/>
</dbReference>
<gene>
    <name evidence="1" type="ORF">TSIB3V08_LOCUS13485</name>
</gene>